<name>A0A5A7R2N2_STRAF</name>
<dbReference type="OrthoDB" id="914180at2759"/>
<keyword evidence="4" id="KW-0862">Zinc</keyword>
<feature type="region of interest" description="Disordered" evidence="7">
    <location>
        <begin position="153"/>
        <end position="207"/>
    </location>
</feature>
<dbReference type="Proteomes" id="UP000325081">
    <property type="component" value="Unassembled WGS sequence"/>
</dbReference>
<feature type="region of interest" description="Disordered" evidence="7">
    <location>
        <begin position="1"/>
        <end position="42"/>
    </location>
</feature>
<evidence type="ECO:0000256" key="7">
    <source>
        <dbReference type="SAM" id="MobiDB-lite"/>
    </source>
</evidence>
<evidence type="ECO:0000256" key="4">
    <source>
        <dbReference type="ARBA" id="ARBA00022833"/>
    </source>
</evidence>
<keyword evidence="2" id="KW-0479">Metal-binding</keyword>
<dbReference type="GO" id="GO:0009788">
    <property type="term" value="P:negative regulation of abscisic acid-activated signaling pathway"/>
    <property type="evidence" value="ECO:0007669"/>
    <property type="project" value="InterPro"/>
</dbReference>
<dbReference type="PANTHER" id="PTHR47287">
    <property type="entry name" value="C2H2 AND C2HC ZINC FINGERS SUPERFAMILY PROTEIN"/>
    <property type="match status" value="1"/>
</dbReference>
<accession>A0A5A7R2N2</accession>
<comment type="subcellular location">
    <subcellularLocation>
        <location evidence="1">Nucleus</location>
    </subcellularLocation>
</comment>
<dbReference type="GO" id="GO:0008270">
    <property type="term" value="F:zinc ion binding"/>
    <property type="evidence" value="ECO:0007669"/>
    <property type="project" value="UniProtKB-KW"/>
</dbReference>
<dbReference type="PROSITE" id="PS00028">
    <property type="entry name" value="ZINC_FINGER_C2H2_1"/>
    <property type="match status" value="1"/>
</dbReference>
<dbReference type="InterPro" id="IPR036236">
    <property type="entry name" value="Znf_C2H2_sf"/>
</dbReference>
<comment type="caution">
    <text evidence="9">The sequence shown here is derived from an EMBL/GenBank/DDBJ whole genome shotgun (WGS) entry which is preliminary data.</text>
</comment>
<dbReference type="InterPro" id="IPR013087">
    <property type="entry name" value="Znf_C2H2_type"/>
</dbReference>
<evidence type="ECO:0000313" key="9">
    <source>
        <dbReference type="EMBL" id="GER51935.1"/>
    </source>
</evidence>
<dbReference type="Gene3D" id="3.30.160.60">
    <property type="entry name" value="Classic Zinc Finger"/>
    <property type="match status" value="1"/>
</dbReference>
<dbReference type="PANTHER" id="PTHR47287:SF9">
    <property type="entry name" value="ZINC FINGER PROTEIN 4-LIKE"/>
    <property type="match status" value="1"/>
</dbReference>
<keyword evidence="5" id="KW-0539">Nucleus</keyword>
<keyword evidence="3 6" id="KW-0863">Zinc-finger</keyword>
<dbReference type="AlphaFoldDB" id="A0A5A7R2N2"/>
<evidence type="ECO:0000256" key="2">
    <source>
        <dbReference type="ARBA" id="ARBA00022723"/>
    </source>
</evidence>
<dbReference type="SUPFAM" id="SSF57667">
    <property type="entry name" value="beta-beta-alpha zinc fingers"/>
    <property type="match status" value="1"/>
</dbReference>
<feature type="domain" description="C2H2-type" evidence="8">
    <location>
        <begin position="43"/>
        <end position="70"/>
    </location>
</feature>
<evidence type="ECO:0000256" key="1">
    <source>
        <dbReference type="ARBA" id="ARBA00004123"/>
    </source>
</evidence>
<dbReference type="GO" id="GO:0005634">
    <property type="term" value="C:nucleus"/>
    <property type="evidence" value="ECO:0007669"/>
    <property type="project" value="UniProtKB-SubCell"/>
</dbReference>
<evidence type="ECO:0000256" key="5">
    <source>
        <dbReference type="ARBA" id="ARBA00023242"/>
    </source>
</evidence>
<feature type="compositionally biased region" description="Low complexity" evidence="7">
    <location>
        <begin position="22"/>
        <end position="37"/>
    </location>
</feature>
<evidence type="ECO:0000259" key="8">
    <source>
        <dbReference type="PROSITE" id="PS50157"/>
    </source>
</evidence>
<feature type="compositionally biased region" description="Polar residues" evidence="7">
    <location>
        <begin position="179"/>
        <end position="190"/>
    </location>
</feature>
<keyword evidence="10" id="KW-1185">Reference proteome</keyword>
<dbReference type="InterPro" id="IPR044246">
    <property type="entry name" value="ZFP3-like"/>
</dbReference>
<evidence type="ECO:0000256" key="6">
    <source>
        <dbReference type="PROSITE-ProRule" id="PRU00042"/>
    </source>
</evidence>
<gene>
    <name evidence="9" type="ORF">STAS_29342</name>
</gene>
<organism evidence="9 10">
    <name type="scientific">Striga asiatica</name>
    <name type="common">Asiatic witchweed</name>
    <name type="synonym">Buchnera asiatica</name>
    <dbReference type="NCBI Taxonomy" id="4170"/>
    <lineage>
        <taxon>Eukaryota</taxon>
        <taxon>Viridiplantae</taxon>
        <taxon>Streptophyta</taxon>
        <taxon>Embryophyta</taxon>
        <taxon>Tracheophyta</taxon>
        <taxon>Spermatophyta</taxon>
        <taxon>Magnoliopsida</taxon>
        <taxon>eudicotyledons</taxon>
        <taxon>Gunneridae</taxon>
        <taxon>Pentapetalae</taxon>
        <taxon>asterids</taxon>
        <taxon>lamiids</taxon>
        <taxon>Lamiales</taxon>
        <taxon>Orobanchaceae</taxon>
        <taxon>Buchnereae</taxon>
        <taxon>Striga</taxon>
    </lineage>
</organism>
<protein>
    <submittedName>
        <fullName evidence="9">Zinc finger family protein</fullName>
    </submittedName>
</protein>
<feature type="compositionally biased region" description="Polar residues" evidence="7">
    <location>
        <begin position="1"/>
        <end position="14"/>
    </location>
</feature>
<proteinExistence type="predicted"/>
<dbReference type="EMBL" id="BKCP01010070">
    <property type="protein sequence ID" value="GER51935.1"/>
    <property type="molecule type" value="Genomic_DNA"/>
</dbReference>
<dbReference type="PROSITE" id="PS50157">
    <property type="entry name" value="ZINC_FINGER_C2H2_2"/>
    <property type="match status" value="1"/>
</dbReference>
<reference evidence="10" key="1">
    <citation type="journal article" date="2019" name="Curr. Biol.">
        <title>Genome Sequence of Striga asiatica Provides Insight into the Evolution of Plant Parasitism.</title>
        <authorList>
            <person name="Yoshida S."/>
            <person name="Kim S."/>
            <person name="Wafula E.K."/>
            <person name="Tanskanen J."/>
            <person name="Kim Y.M."/>
            <person name="Honaas L."/>
            <person name="Yang Z."/>
            <person name="Spallek T."/>
            <person name="Conn C.E."/>
            <person name="Ichihashi Y."/>
            <person name="Cheong K."/>
            <person name="Cui S."/>
            <person name="Der J.P."/>
            <person name="Gundlach H."/>
            <person name="Jiao Y."/>
            <person name="Hori C."/>
            <person name="Ishida J.K."/>
            <person name="Kasahara H."/>
            <person name="Kiba T."/>
            <person name="Kim M.S."/>
            <person name="Koo N."/>
            <person name="Laohavisit A."/>
            <person name="Lee Y.H."/>
            <person name="Lumba S."/>
            <person name="McCourt P."/>
            <person name="Mortimer J.C."/>
            <person name="Mutuku J.M."/>
            <person name="Nomura T."/>
            <person name="Sasaki-Sekimoto Y."/>
            <person name="Seto Y."/>
            <person name="Wang Y."/>
            <person name="Wakatake T."/>
            <person name="Sakakibara H."/>
            <person name="Demura T."/>
            <person name="Yamaguchi S."/>
            <person name="Yoneyama K."/>
            <person name="Manabe R.I."/>
            <person name="Nelson D.C."/>
            <person name="Schulman A.H."/>
            <person name="Timko M.P."/>
            <person name="dePamphilis C.W."/>
            <person name="Choi D."/>
            <person name="Shirasu K."/>
        </authorList>
    </citation>
    <scope>NUCLEOTIDE SEQUENCE [LARGE SCALE GENOMIC DNA]</scope>
    <source>
        <strain evidence="10">cv. UVA1</strain>
    </source>
</reference>
<evidence type="ECO:0000313" key="10">
    <source>
        <dbReference type="Proteomes" id="UP000325081"/>
    </source>
</evidence>
<evidence type="ECO:0000256" key="3">
    <source>
        <dbReference type="ARBA" id="ARBA00022771"/>
    </source>
</evidence>
<sequence length="207" mass="22296">MDYPSSPNQSVSDLSSKDHTGPSEPGPNNEGPGFPQPENDREYGCKYCEKKFSNKQALGGHQNAHKVQRAVEKSAQEMHQNVSFGPFPYYGTGPMMAYPGMGPFLASYGRSHGLVLQRPGGPFTGYPYGPGFGRYPGWDGPGPTNVPRFLGQGLRNQGPNVRFLDSGAGSSGYSRPVIQDSTGSRINNHGNDTEPEDDSGLDLSLKL</sequence>